<name>A0ABR0AW90_9CRUS</name>
<comment type="caution">
    <text evidence="2">The sequence shown here is derived from an EMBL/GenBank/DDBJ whole genome shotgun (WGS) entry which is preliminary data.</text>
</comment>
<evidence type="ECO:0000256" key="1">
    <source>
        <dbReference type="SAM" id="MobiDB-lite"/>
    </source>
</evidence>
<feature type="compositionally biased region" description="Basic residues" evidence="1">
    <location>
        <begin position="7"/>
        <end position="17"/>
    </location>
</feature>
<sequence length="118" mass="13508">MDDDRRSHTHRELRRRANNNNSAKEHSVDAPPLQLVTGQQQLPLVREDFLLAHSHRPRARAKHCRLSFGIVGQNARANSWEKGRPAKRSHQSNSEEINLQFISFKYLTMCPNASLGNS</sequence>
<keyword evidence="3" id="KW-1185">Reference proteome</keyword>
<accession>A0ABR0AW90</accession>
<feature type="region of interest" description="Disordered" evidence="1">
    <location>
        <begin position="1"/>
        <end position="34"/>
    </location>
</feature>
<gene>
    <name evidence="2" type="ORF">OUZ56_022392</name>
</gene>
<dbReference type="EMBL" id="JAOYFB010000039">
    <property type="protein sequence ID" value="KAK4029397.1"/>
    <property type="molecule type" value="Genomic_DNA"/>
</dbReference>
<organism evidence="2 3">
    <name type="scientific">Daphnia magna</name>
    <dbReference type="NCBI Taxonomy" id="35525"/>
    <lineage>
        <taxon>Eukaryota</taxon>
        <taxon>Metazoa</taxon>
        <taxon>Ecdysozoa</taxon>
        <taxon>Arthropoda</taxon>
        <taxon>Crustacea</taxon>
        <taxon>Branchiopoda</taxon>
        <taxon>Diplostraca</taxon>
        <taxon>Cladocera</taxon>
        <taxon>Anomopoda</taxon>
        <taxon>Daphniidae</taxon>
        <taxon>Daphnia</taxon>
    </lineage>
</organism>
<evidence type="ECO:0000313" key="2">
    <source>
        <dbReference type="EMBL" id="KAK4029397.1"/>
    </source>
</evidence>
<reference evidence="2 3" key="1">
    <citation type="journal article" date="2023" name="Nucleic Acids Res.">
        <title>The hologenome of Daphnia magna reveals possible DNA methylation and microbiome-mediated evolution of the host genome.</title>
        <authorList>
            <person name="Chaturvedi A."/>
            <person name="Li X."/>
            <person name="Dhandapani V."/>
            <person name="Marshall H."/>
            <person name="Kissane S."/>
            <person name="Cuenca-Cambronero M."/>
            <person name="Asole G."/>
            <person name="Calvet F."/>
            <person name="Ruiz-Romero M."/>
            <person name="Marangio P."/>
            <person name="Guigo R."/>
            <person name="Rago D."/>
            <person name="Mirbahai L."/>
            <person name="Eastwood N."/>
            <person name="Colbourne J.K."/>
            <person name="Zhou J."/>
            <person name="Mallon E."/>
            <person name="Orsini L."/>
        </authorList>
    </citation>
    <scope>NUCLEOTIDE SEQUENCE [LARGE SCALE GENOMIC DNA]</scope>
    <source>
        <strain evidence="2">LRV0_1</strain>
    </source>
</reference>
<evidence type="ECO:0000313" key="3">
    <source>
        <dbReference type="Proteomes" id="UP001234178"/>
    </source>
</evidence>
<dbReference type="Proteomes" id="UP001234178">
    <property type="component" value="Unassembled WGS sequence"/>
</dbReference>
<protein>
    <submittedName>
        <fullName evidence="2">Uncharacterized protein</fullName>
    </submittedName>
</protein>
<proteinExistence type="predicted"/>